<dbReference type="Proteomes" id="UP000051952">
    <property type="component" value="Unassembled WGS sequence"/>
</dbReference>
<dbReference type="EMBL" id="CYKH01001077">
    <property type="protein sequence ID" value="CUG82493.1"/>
    <property type="molecule type" value="Genomic_DNA"/>
</dbReference>
<evidence type="ECO:0000313" key="2">
    <source>
        <dbReference type="Proteomes" id="UP000051952"/>
    </source>
</evidence>
<name>A0A0S4J1V2_BODSA</name>
<accession>A0A0S4J1V2</accession>
<organism evidence="1 2">
    <name type="scientific">Bodo saltans</name>
    <name type="common">Flagellated protozoan</name>
    <dbReference type="NCBI Taxonomy" id="75058"/>
    <lineage>
        <taxon>Eukaryota</taxon>
        <taxon>Discoba</taxon>
        <taxon>Euglenozoa</taxon>
        <taxon>Kinetoplastea</taxon>
        <taxon>Metakinetoplastina</taxon>
        <taxon>Eubodonida</taxon>
        <taxon>Bodonidae</taxon>
        <taxon>Bodo</taxon>
    </lineage>
</organism>
<dbReference type="AlphaFoldDB" id="A0A0S4J1V2"/>
<reference evidence="2" key="1">
    <citation type="submission" date="2015-09" db="EMBL/GenBank/DDBJ databases">
        <authorList>
            <consortium name="Pathogen Informatics"/>
        </authorList>
    </citation>
    <scope>NUCLEOTIDE SEQUENCE [LARGE SCALE GENOMIC DNA]</scope>
    <source>
        <strain evidence="2">Lake Konstanz</strain>
    </source>
</reference>
<dbReference type="VEuPathDB" id="TriTrypDB:BSAL_87140"/>
<evidence type="ECO:0000313" key="1">
    <source>
        <dbReference type="EMBL" id="CUG82493.1"/>
    </source>
</evidence>
<keyword evidence="2" id="KW-1185">Reference proteome</keyword>
<sequence length="144" mass="16054">MWTEGYQPLSNTETGAIAFNDFYSTEYDDNWSDVITTPPNGYQAAVFDNGYVYYEQLSGQQMECLQLWVNPTTNDHMTLASPGLKWAEQNGYVQTENCLAYVLTSPPTSTGDSKQVKVVDAQAKKLRDAATSYSEELLQSILAP</sequence>
<gene>
    <name evidence="1" type="ORF">BSAL_87140</name>
</gene>
<proteinExistence type="predicted"/>
<protein>
    <submittedName>
        <fullName evidence="1">Uncharacterized protein</fullName>
    </submittedName>
</protein>